<feature type="region of interest" description="Disordered" evidence="1">
    <location>
        <begin position="48"/>
        <end position="93"/>
    </location>
</feature>
<accession>A0A179G3E9</accession>
<evidence type="ECO:0000256" key="1">
    <source>
        <dbReference type="SAM" id="MobiDB-lite"/>
    </source>
</evidence>
<organism evidence="2 3">
    <name type="scientific">Purpureocillium lilacinum</name>
    <name type="common">Paecilomyces lilacinus</name>
    <dbReference type="NCBI Taxonomy" id="33203"/>
    <lineage>
        <taxon>Eukaryota</taxon>
        <taxon>Fungi</taxon>
        <taxon>Dikarya</taxon>
        <taxon>Ascomycota</taxon>
        <taxon>Pezizomycotina</taxon>
        <taxon>Sordariomycetes</taxon>
        <taxon>Hypocreomycetidae</taxon>
        <taxon>Hypocreales</taxon>
        <taxon>Ophiocordycipitaceae</taxon>
        <taxon>Purpureocillium</taxon>
    </lineage>
</organism>
<reference evidence="2 3" key="1">
    <citation type="submission" date="2016-01" db="EMBL/GenBank/DDBJ databases">
        <title>Biosynthesis of antibiotic leucinostatins and their inhibition on Phytophthora in bio-control Purpureocillium lilacinum.</title>
        <authorList>
            <person name="Wang G."/>
            <person name="Liu Z."/>
            <person name="Lin R."/>
            <person name="Li E."/>
            <person name="Mao Z."/>
            <person name="Ling J."/>
            <person name="Yin W."/>
            <person name="Xie B."/>
        </authorList>
    </citation>
    <scope>NUCLEOTIDE SEQUENCE [LARGE SCALE GENOMIC DNA]</scope>
    <source>
        <strain evidence="2">PLBJ-1</strain>
    </source>
</reference>
<dbReference type="Proteomes" id="UP000078240">
    <property type="component" value="Unassembled WGS sequence"/>
</dbReference>
<comment type="caution">
    <text evidence="2">The sequence shown here is derived from an EMBL/GenBank/DDBJ whole genome shotgun (WGS) entry which is preliminary data.</text>
</comment>
<protein>
    <submittedName>
        <fullName evidence="2">Uncharacterized protein</fullName>
    </submittedName>
</protein>
<sequence length="93" mass="9490">MLAGARPRKGARHADNVPVGRLELVGQVDLVAGRVLEELDGGDLVADLDPGAGRRVEAPGHAGGGTGDGDASEGCAEGHCVSVEGRGRARRRR</sequence>
<gene>
    <name evidence="2" type="ORF">VFPBJ_10468</name>
</gene>
<proteinExistence type="predicted"/>
<dbReference type="EMBL" id="LSBH01000010">
    <property type="protein sequence ID" value="OAQ71689.1"/>
    <property type="molecule type" value="Genomic_DNA"/>
</dbReference>
<dbReference type="AlphaFoldDB" id="A0A179G3E9"/>
<evidence type="ECO:0000313" key="2">
    <source>
        <dbReference type="EMBL" id="OAQ71689.1"/>
    </source>
</evidence>
<name>A0A179G3E9_PURLI</name>
<evidence type="ECO:0000313" key="3">
    <source>
        <dbReference type="Proteomes" id="UP000078240"/>
    </source>
</evidence>